<protein>
    <submittedName>
        <fullName evidence="6">TetR family transcriptional regulator</fullName>
    </submittedName>
</protein>
<gene>
    <name evidence="6" type="ORF">KY084_00705</name>
</gene>
<evidence type="ECO:0000256" key="4">
    <source>
        <dbReference type="PROSITE-ProRule" id="PRU00335"/>
    </source>
</evidence>
<feature type="domain" description="HTH tetR-type" evidence="5">
    <location>
        <begin position="16"/>
        <end position="76"/>
    </location>
</feature>
<keyword evidence="3" id="KW-0804">Transcription</keyword>
<dbReference type="PROSITE" id="PS50977">
    <property type="entry name" value="HTH_TETR_2"/>
    <property type="match status" value="2"/>
</dbReference>
<organism evidence="6 7">
    <name type="scientific">Stakelama flava</name>
    <dbReference type="NCBI Taxonomy" id="2860338"/>
    <lineage>
        <taxon>Bacteria</taxon>
        <taxon>Pseudomonadati</taxon>
        <taxon>Pseudomonadota</taxon>
        <taxon>Alphaproteobacteria</taxon>
        <taxon>Sphingomonadales</taxon>
        <taxon>Sphingomonadaceae</taxon>
        <taxon>Stakelama</taxon>
    </lineage>
</organism>
<dbReference type="EMBL" id="JAHWZX010000001">
    <property type="protein sequence ID" value="MBW4329397.1"/>
    <property type="molecule type" value="Genomic_DNA"/>
</dbReference>
<keyword evidence="7" id="KW-1185">Reference proteome</keyword>
<dbReference type="Proteomes" id="UP001197214">
    <property type="component" value="Unassembled WGS sequence"/>
</dbReference>
<reference evidence="6 7" key="1">
    <citation type="submission" date="2021-07" db="EMBL/GenBank/DDBJ databases">
        <title>Stakelama flava sp. nov., a novel endophytic bacterium isolated from branch of Kandelia candel.</title>
        <authorList>
            <person name="Tuo L."/>
        </authorList>
    </citation>
    <scope>NUCLEOTIDE SEQUENCE [LARGE SCALE GENOMIC DNA]</scope>
    <source>
        <strain evidence="6 7">CBK3Z-3</strain>
    </source>
</reference>
<evidence type="ECO:0000313" key="7">
    <source>
        <dbReference type="Proteomes" id="UP001197214"/>
    </source>
</evidence>
<keyword evidence="1" id="KW-0805">Transcription regulation</keyword>
<sequence>MASTADDSDQGTARFQAKREAILAAAAEVINEQSAKGMTFADVARRVGLNTTSVTYYFKRKEDLATACFSHTLDYLQSMLESAHEEATPQARVAKLVRLNMARLTRIESGEERDFAILSDLRATDGEAKKFLLSKWRETFRMTRDLWGANPGRAQKDLAGARAHVLLENLFWTPIWLRRYAAEQYGRVEERFMDVFQTGLAPRDAPWSPELLEIAYWEPQPGRESFLLAATRLINELGYRGASVQRIASELKVTKGSFYHHLDAKDDLVIQCYHRSFEAITTAQREADSAGGDHWHRLTGTIATLLDMQFSERMPLLRTTALHGLPNTVRLAMVDESNRIARRFAGTISDGIAEGSIRAVDPLVASQMLMSILNAAFDMHKWAATMPRRRAIAMYASTILFGMFDDRMLDA</sequence>
<name>A0ABS6XGU5_9SPHN</name>
<dbReference type="PANTHER" id="PTHR30055">
    <property type="entry name" value="HTH-TYPE TRANSCRIPTIONAL REGULATOR RUTR"/>
    <property type="match status" value="1"/>
</dbReference>
<evidence type="ECO:0000256" key="1">
    <source>
        <dbReference type="ARBA" id="ARBA00023015"/>
    </source>
</evidence>
<evidence type="ECO:0000256" key="2">
    <source>
        <dbReference type="ARBA" id="ARBA00023125"/>
    </source>
</evidence>
<accession>A0ABS6XGU5</accession>
<dbReference type="RefSeq" id="WP_219236515.1">
    <property type="nucleotide sequence ID" value="NZ_JAHWZX010000001.1"/>
</dbReference>
<proteinExistence type="predicted"/>
<comment type="caution">
    <text evidence="6">The sequence shown here is derived from an EMBL/GenBank/DDBJ whole genome shotgun (WGS) entry which is preliminary data.</text>
</comment>
<dbReference type="InterPro" id="IPR050109">
    <property type="entry name" value="HTH-type_TetR-like_transc_reg"/>
</dbReference>
<dbReference type="PANTHER" id="PTHR30055:SF234">
    <property type="entry name" value="HTH-TYPE TRANSCRIPTIONAL REGULATOR BETI"/>
    <property type="match status" value="1"/>
</dbReference>
<feature type="DNA-binding region" description="H-T-H motif" evidence="4">
    <location>
        <begin position="39"/>
        <end position="58"/>
    </location>
</feature>
<feature type="domain" description="HTH tetR-type" evidence="5">
    <location>
        <begin position="220"/>
        <end position="280"/>
    </location>
</feature>
<feature type="DNA-binding region" description="H-T-H motif" evidence="4">
    <location>
        <begin position="243"/>
        <end position="262"/>
    </location>
</feature>
<evidence type="ECO:0000256" key="3">
    <source>
        <dbReference type="ARBA" id="ARBA00023163"/>
    </source>
</evidence>
<evidence type="ECO:0000313" key="6">
    <source>
        <dbReference type="EMBL" id="MBW4329397.1"/>
    </source>
</evidence>
<dbReference type="Pfam" id="PF00440">
    <property type="entry name" value="TetR_N"/>
    <property type="match status" value="2"/>
</dbReference>
<dbReference type="InterPro" id="IPR001647">
    <property type="entry name" value="HTH_TetR"/>
</dbReference>
<evidence type="ECO:0000259" key="5">
    <source>
        <dbReference type="PROSITE" id="PS50977"/>
    </source>
</evidence>
<keyword evidence="2 4" id="KW-0238">DNA-binding</keyword>